<feature type="domain" description="HTH crp-type" evidence="1">
    <location>
        <begin position="150"/>
        <end position="216"/>
    </location>
</feature>
<dbReference type="Proteomes" id="UP000640426">
    <property type="component" value="Unassembled WGS sequence"/>
</dbReference>
<gene>
    <name evidence="2" type="ORF">JAO74_16345</name>
</gene>
<dbReference type="SMART" id="SM00419">
    <property type="entry name" value="HTH_CRP"/>
    <property type="match status" value="1"/>
</dbReference>
<sequence length="244" mass="26595">MLGPSPDDLSGNILLGTLNEADRRRLAPHMMVLDLKAHDVLQSAGEEVIHTWFPCGSAMAAFCISTNDGSSTVEVALVGCEGAIGGIVSNGHLPAYSTAQVRYGGRFLRVKTSALEQAKLDSLTLRHWFSRYSDCLLAQVFQTAACNATHSISQRTAKWLLAAVSRTQSTEFAMTHEQLAQVLGVGRTFVTRVISRLRAEGTIATRRGVFIVKDEQVLRDASCGCTAMIENHYDTVMYGIYPIE</sequence>
<dbReference type="SUPFAM" id="SSF46785">
    <property type="entry name" value="Winged helix' DNA-binding domain"/>
    <property type="match status" value="1"/>
</dbReference>
<dbReference type="Pfam" id="PF13545">
    <property type="entry name" value="HTH_Crp_2"/>
    <property type="match status" value="1"/>
</dbReference>
<protein>
    <submittedName>
        <fullName evidence="2">Crp/Fnr family transcriptional regulator</fullName>
    </submittedName>
</protein>
<dbReference type="Gene3D" id="2.60.120.10">
    <property type="entry name" value="Jelly Rolls"/>
    <property type="match status" value="1"/>
</dbReference>
<name>A0ABS0XTI7_9SPHN</name>
<evidence type="ECO:0000313" key="3">
    <source>
        <dbReference type="Proteomes" id="UP000640426"/>
    </source>
</evidence>
<accession>A0ABS0XTI7</accession>
<evidence type="ECO:0000259" key="1">
    <source>
        <dbReference type="PROSITE" id="PS51063"/>
    </source>
</evidence>
<dbReference type="InterPro" id="IPR014710">
    <property type="entry name" value="RmlC-like_jellyroll"/>
</dbReference>
<proteinExistence type="predicted"/>
<evidence type="ECO:0000313" key="2">
    <source>
        <dbReference type="EMBL" id="MBJ6123358.1"/>
    </source>
</evidence>
<reference evidence="3" key="1">
    <citation type="submission" date="2020-12" db="EMBL/GenBank/DDBJ databases">
        <title>Hymenobacter sp.</title>
        <authorList>
            <person name="Kim M.K."/>
        </authorList>
    </citation>
    <scope>NUCLEOTIDE SEQUENCE [LARGE SCALE GENOMIC DNA]</scope>
    <source>
        <strain evidence="3">BT553</strain>
    </source>
</reference>
<dbReference type="PROSITE" id="PS51063">
    <property type="entry name" value="HTH_CRP_2"/>
    <property type="match status" value="1"/>
</dbReference>
<organism evidence="2 3">
    <name type="scientific">Sphingomonas mollis</name>
    <dbReference type="NCBI Taxonomy" id="2795726"/>
    <lineage>
        <taxon>Bacteria</taxon>
        <taxon>Pseudomonadati</taxon>
        <taxon>Pseudomonadota</taxon>
        <taxon>Alphaproteobacteria</taxon>
        <taxon>Sphingomonadales</taxon>
        <taxon>Sphingomonadaceae</taxon>
        <taxon>Sphingomonas</taxon>
    </lineage>
</organism>
<dbReference type="InterPro" id="IPR036390">
    <property type="entry name" value="WH_DNA-bd_sf"/>
</dbReference>
<dbReference type="EMBL" id="JAELXS010000011">
    <property type="protein sequence ID" value="MBJ6123358.1"/>
    <property type="molecule type" value="Genomic_DNA"/>
</dbReference>
<dbReference type="InterPro" id="IPR012318">
    <property type="entry name" value="HTH_CRP"/>
</dbReference>
<keyword evidence="3" id="KW-1185">Reference proteome</keyword>
<comment type="caution">
    <text evidence="2">The sequence shown here is derived from an EMBL/GenBank/DDBJ whole genome shotgun (WGS) entry which is preliminary data.</text>
</comment>
<dbReference type="RefSeq" id="WP_199040643.1">
    <property type="nucleotide sequence ID" value="NZ_JAELXS010000011.1"/>
</dbReference>